<dbReference type="PANTHER" id="PTHR13947:SF37">
    <property type="entry name" value="LD18367P"/>
    <property type="match status" value="1"/>
</dbReference>
<dbReference type="Pfam" id="PF13508">
    <property type="entry name" value="Acetyltransf_7"/>
    <property type="match status" value="1"/>
</dbReference>
<dbReference type="Proteomes" id="UP000005204">
    <property type="component" value="Unassembled WGS sequence"/>
</dbReference>
<dbReference type="Gene3D" id="3.40.630.30">
    <property type="match status" value="1"/>
</dbReference>
<name>A0A8R2R976_BOMMO</name>
<organism evidence="4 5">
    <name type="scientific">Bombyx mori</name>
    <name type="common">Silk moth</name>
    <dbReference type="NCBI Taxonomy" id="7091"/>
    <lineage>
        <taxon>Eukaryota</taxon>
        <taxon>Metazoa</taxon>
        <taxon>Ecdysozoa</taxon>
        <taxon>Arthropoda</taxon>
        <taxon>Hexapoda</taxon>
        <taxon>Insecta</taxon>
        <taxon>Pterygota</taxon>
        <taxon>Neoptera</taxon>
        <taxon>Endopterygota</taxon>
        <taxon>Lepidoptera</taxon>
        <taxon>Glossata</taxon>
        <taxon>Ditrysia</taxon>
        <taxon>Bombycoidea</taxon>
        <taxon>Bombycidae</taxon>
        <taxon>Bombycinae</taxon>
        <taxon>Bombyx</taxon>
    </lineage>
</organism>
<evidence type="ECO:0000313" key="4">
    <source>
        <dbReference type="EnsemblMetazoa" id="XP_037876486.1"/>
    </source>
</evidence>
<keyword evidence="2" id="KW-0812">Transmembrane</keyword>
<feature type="domain" description="N-acetyltransferase" evidence="3">
    <location>
        <begin position="95"/>
        <end position="244"/>
    </location>
</feature>
<feature type="transmembrane region" description="Helical" evidence="2">
    <location>
        <begin position="47"/>
        <end position="65"/>
    </location>
</feature>
<evidence type="ECO:0000256" key="1">
    <source>
        <dbReference type="ARBA" id="ARBA00022679"/>
    </source>
</evidence>
<protein>
    <recommendedName>
        <fullName evidence="3">N-acetyltransferase domain-containing protein</fullName>
    </recommendedName>
</protein>
<evidence type="ECO:0000313" key="5">
    <source>
        <dbReference type="Proteomes" id="UP000005204"/>
    </source>
</evidence>
<sequence length="246" mass="27053">MSECVVLVRQARPEDQDARVTLVRLGLAEYNFPAFLYFFLQEVMLQFVLLCCAVLFIFFSTPLWICVLPGPALAIVTYIGCTCVHIELGHKHKRVGFSKVRDEWVGFVAELRGPLVHEPHGVMPYVVSELDADFAPVTPTRILGTVSLSALWGPADGLWLHDLTVHPQWRGRGLGGALLQASWQWALRGSGLAEGAMVEALVSRLQGSAAALLHEQGWQTRGSYRRPAGAGTALPVLRLSRILEAT</sequence>
<keyword evidence="2" id="KW-1133">Transmembrane helix</keyword>
<keyword evidence="5" id="KW-1185">Reference proteome</keyword>
<proteinExistence type="predicted"/>
<dbReference type="GO" id="GO:0008080">
    <property type="term" value="F:N-acetyltransferase activity"/>
    <property type="evidence" value="ECO:0007669"/>
    <property type="project" value="InterPro"/>
</dbReference>
<dbReference type="PANTHER" id="PTHR13947">
    <property type="entry name" value="GNAT FAMILY N-ACETYLTRANSFERASE"/>
    <property type="match status" value="1"/>
</dbReference>
<reference evidence="4" key="2">
    <citation type="submission" date="2022-06" db="UniProtKB">
        <authorList>
            <consortium name="EnsemblMetazoa"/>
        </authorList>
    </citation>
    <scope>IDENTIFICATION</scope>
    <source>
        <strain evidence="4">p50T (Dazao)</strain>
    </source>
</reference>
<accession>A0A8R2R976</accession>
<dbReference type="AlphaFoldDB" id="A0A8R2R976"/>
<reference evidence="5" key="1">
    <citation type="journal article" date="2008" name="Insect Biochem. Mol. Biol.">
        <title>The genome of a lepidopteran model insect, the silkworm Bombyx mori.</title>
        <authorList>
            <consortium name="International Silkworm Genome Consortium"/>
        </authorList>
    </citation>
    <scope>NUCLEOTIDE SEQUENCE [LARGE SCALE GENOMIC DNA]</scope>
    <source>
        <strain evidence="5">p50T</strain>
    </source>
</reference>
<dbReference type="InterPro" id="IPR016181">
    <property type="entry name" value="Acyl_CoA_acyltransferase"/>
</dbReference>
<dbReference type="SUPFAM" id="SSF55729">
    <property type="entry name" value="Acyl-CoA N-acyltransferases (Nat)"/>
    <property type="match status" value="1"/>
</dbReference>
<dbReference type="InterPro" id="IPR050769">
    <property type="entry name" value="NAT_camello-type"/>
</dbReference>
<evidence type="ECO:0000256" key="2">
    <source>
        <dbReference type="SAM" id="Phobius"/>
    </source>
</evidence>
<dbReference type="EnsemblMetazoa" id="XM_038020558.1">
    <property type="protein sequence ID" value="XP_037876486.1"/>
    <property type="gene ID" value="LOC101744677"/>
</dbReference>
<keyword evidence="2" id="KW-0472">Membrane</keyword>
<evidence type="ECO:0000259" key="3">
    <source>
        <dbReference type="PROSITE" id="PS51186"/>
    </source>
</evidence>
<dbReference type="PROSITE" id="PS51186">
    <property type="entry name" value="GNAT"/>
    <property type="match status" value="1"/>
</dbReference>
<keyword evidence="1" id="KW-0808">Transferase</keyword>
<dbReference type="InterPro" id="IPR000182">
    <property type="entry name" value="GNAT_dom"/>
</dbReference>
<feature type="transmembrane region" description="Helical" evidence="2">
    <location>
        <begin position="71"/>
        <end position="89"/>
    </location>
</feature>
<dbReference type="CDD" id="cd04301">
    <property type="entry name" value="NAT_SF"/>
    <property type="match status" value="1"/>
</dbReference>